<gene>
    <name evidence="1" type="ORF">HPB50_014326</name>
</gene>
<accession>A0ACB7SQ42</accession>
<evidence type="ECO:0000313" key="2">
    <source>
        <dbReference type="Proteomes" id="UP000821845"/>
    </source>
</evidence>
<name>A0ACB7SQ42_HYAAI</name>
<protein>
    <submittedName>
        <fullName evidence="1">Uncharacterized protein</fullName>
    </submittedName>
</protein>
<evidence type="ECO:0000313" key="1">
    <source>
        <dbReference type="EMBL" id="KAH6936162.1"/>
    </source>
</evidence>
<reference evidence="1" key="1">
    <citation type="submission" date="2020-05" db="EMBL/GenBank/DDBJ databases">
        <title>Large-scale comparative analyses of tick genomes elucidate their genetic diversity and vector capacities.</title>
        <authorList>
            <person name="Jia N."/>
            <person name="Wang J."/>
            <person name="Shi W."/>
            <person name="Du L."/>
            <person name="Sun Y."/>
            <person name="Zhan W."/>
            <person name="Jiang J."/>
            <person name="Wang Q."/>
            <person name="Zhang B."/>
            <person name="Ji P."/>
            <person name="Sakyi L.B."/>
            <person name="Cui X."/>
            <person name="Yuan T."/>
            <person name="Jiang B."/>
            <person name="Yang W."/>
            <person name="Lam T.T.-Y."/>
            <person name="Chang Q."/>
            <person name="Ding S."/>
            <person name="Wang X."/>
            <person name="Zhu J."/>
            <person name="Ruan X."/>
            <person name="Zhao L."/>
            <person name="Wei J."/>
            <person name="Que T."/>
            <person name="Du C."/>
            <person name="Cheng J."/>
            <person name="Dai P."/>
            <person name="Han X."/>
            <person name="Huang E."/>
            <person name="Gao Y."/>
            <person name="Liu J."/>
            <person name="Shao H."/>
            <person name="Ye R."/>
            <person name="Li L."/>
            <person name="Wei W."/>
            <person name="Wang X."/>
            <person name="Wang C."/>
            <person name="Yang T."/>
            <person name="Huo Q."/>
            <person name="Li W."/>
            <person name="Guo W."/>
            <person name="Chen H."/>
            <person name="Zhou L."/>
            <person name="Ni X."/>
            <person name="Tian J."/>
            <person name="Zhou Y."/>
            <person name="Sheng Y."/>
            <person name="Liu T."/>
            <person name="Pan Y."/>
            <person name="Xia L."/>
            <person name="Li J."/>
            <person name="Zhao F."/>
            <person name="Cao W."/>
        </authorList>
    </citation>
    <scope>NUCLEOTIDE SEQUENCE</scope>
    <source>
        <strain evidence="1">Hyas-2018</strain>
    </source>
</reference>
<comment type="caution">
    <text evidence="1">The sequence shown here is derived from an EMBL/GenBank/DDBJ whole genome shotgun (WGS) entry which is preliminary data.</text>
</comment>
<keyword evidence="2" id="KW-1185">Reference proteome</keyword>
<sequence>MTAAARRDLCRVYTHTERCVAYVPTGAGRRGASRLPQGGVKRARYGRDRRASRKEAAEQRTTAGEHVRLGGRRKAADHENLKRERPRDVPPKVVPQRRARNGDDHAAS</sequence>
<organism evidence="1 2">
    <name type="scientific">Hyalomma asiaticum</name>
    <name type="common">Tick</name>
    <dbReference type="NCBI Taxonomy" id="266040"/>
    <lineage>
        <taxon>Eukaryota</taxon>
        <taxon>Metazoa</taxon>
        <taxon>Ecdysozoa</taxon>
        <taxon>Arthropoda</taxon>
        <taxon>Chelicerata</taxon>
        <taxon>Arachnida</taxon>
        <taxon>Acari</taxon>
        <taxon>Parasitiformes</taxon>
        <taxon>Ixodida</taxon>
        <taxon>Ixodoidea</taxon>
        <taxon>Ixodidae</taxon>
        <taxon>Hyalomminae</taxon>
        <taxon>Hyalomma</taxon>
    </lineage>
</organism>
<dbReference type="Proteomes" id="UP000821845">
    <property type="component" value="Chromosome 3"/>
</dbReference>
<dbReference type="EMBL" id="CM023483">
    <property type="protein sequence ID" value="KAH6936162.1"/>
    <property type="molecule type" value="Genomic_DNA"/>
</dbReference>
<proteinExistence type="predicted"/>